<keyword evidence="10 12" id="KW-0472">Membrane</keyword>
<dbReference type="PRINTS" id="PR01438">
    <property type="entry name" value="UNVRSLSTRESS"/>
</dbReference>
<dbReference type="GO" id="GO:0006814">
    <property type="term" value="P:sodium ion transport"/>
    <property type="evidence" value="ECO:0007669"/>
    <property type="project" value="UniProtKB-KW"/>
</dbReference>
<dbReference type="InterPro" id="IPR006015">
    <property type="entry name" value="Universal_stress_UspA"/>
</dbReference>
<dbReference type="Gene3D" id="1.20.1530.20">
    <property type="match status" value="1"/>
</dbReference>
<feature type="transmembrane region" description="Helical" evidence="12">
    <location>
        <begin position="175"/>
        <end position="199"/>
    </location>
</feature>
<comment type="similarity">
    <text evidence="3">Belongs to the universal stress protein A family.</text>
</comment>
<dbReference type="KEGG" id="erz:ER308_00610"/>
<keyword evidence="7 12" id="KW-1133">Transmembrane helix</keyword>
<comment type="subcellular location">
    <subcellularLocation>
        <location evidence="1">Membrane</location>
        <topology evidence="1">Multi-pass membrane protein</topology>
    </subcellularLocation>
</comment>
<dbReference type="Pfam" id="PF00582">
    <property type="entry name" value="Usp"/>
    <property type="match status" value="1"/>
</dbReference>
<dbReference type="GO" id="GO:1902600">
    <property type="term" value="P:proton transmembrane transport"/>
    <property type="evidence" value="ECO:0007669"/>
    <property type="project" value="InterPro"/>
</dbReference>
<accession>A0A411YAH6</accession>
<evidence type="ECO:0000256" key="10">
    <source>
        <dbReference type="ARBA" id="ARBA00023136"/>
    </source>
</evidence>
<evidence type="ECO:0000256" key="6">
    <source>
        <dbReference type="ARBA" id="ARBA00022692"/>
    </source>
</evidence>
<dbReference type="CDD" id="cd00293">
    <property type="entry name" value="USP-like"/>
    <property type="match status" value="1"/>
</dbReference>
<dbReference type="GO" id="GO:0016020">
    <property type="term" value="C:membrane"/>
    <property type="evidence" value="ECO:0007669"/>
    <property type="project" value="UniProtKB-SubCell"/>
</dbReference>
<evidence type="ECO:0000256" key="5">
    <source>
        <dbReference type="ARBA" id="ARBA00022449"/>
    </source>
</evidence>
<feature type="transmembrane region" description="Helical" evidence="12">
    <location>
        <begin position="205"/>
        <end position="226"/>
    </location>
</feature>
<dbReference type="Gene3D" id="3.40.50.12370">
    <property type="match status" value="1"/>
</dbReference>
<evidence type="ECO:0000259" key="13">
    <source>
        <dbReference type="Pfam" id="PF00582"/>
    </source>
</evidence>
<keyword evidence="8" id="KW-0915">Sodium</keyword>
<evidence type="ECO:0000256" key="12">
    <source>
        <dbReference type="SAM" id="Phobius"/>
    </source>
</evidence>
<feature type="transmembrane region" description="Helical" evidence="12">
    <location>
        <begin position="297"/>
        <end position="318"/>
    </location>
</feature>
<evidence type="ECO:0000313" key="15">
    <source>
        <dbReference type="EMBL" id="QBI18220.1"/>
    </source>
</evidence>
<feature type="transmembrane region" description="Helical" evidence="12">
    <location>
        <begin position="324"/>
        <end position="346"/>
    </location>
</feature>
<evidence type="ECO:0008006" key="17">
    <source>
        <dbReference type="Google" id="ProtNLM"/>
    </source>
</evidence>
<name>A0A411YAH6_9ACTN</name>
<evidence type="ECO:0000256" key="11">
    <source>
        <dbReference type="ARBA" id="ARBA00023201"/>
    </source>
</evidence>
<keyword evidence="4" id="KW-0813">Transport</keyword>
<feature type="transmembrane region" description="Helical" evidence="12">
    <location>
        <begin position="70"/>
        <end position="92"/>
    </location>
</feature>
<evidence type="ECO:0000256" key="7">
    <source>
        <dbReference type="ARBA" id="ARBA00022989"/>
    </source>
</evidence>
<keyword evidence="16" id="KW-1185">Reference proteome</keyword>
<dbReference type="SUPFAM" id="SSF52402">
    <property type="entry name" value="Adenine nucleotide alpha hydrolases-like"/>
    <property type="match status" value="1"/>
</dbReference>
<dbReference type="InterPro" id="IPR006016">
    <property type="entry name" value="UspA"/>
</dbReference>
<proteinExistence type="inferred from homology"/>
<dbReference type="RefSeq" id="WP_131153218.1">
    <property type="nucleotide sequence ID" value="NZ_CP036402.1"/>
</dbReference>
<sequence>MEPLSSDELLVFWVQLSVILLTARGLGTLMRRIGQPSVIGELAAGLLIGPTLLGRLAPEVHGWLFPQEPVHSGLLLAFAWVGAALLLTVTGFETDLGLLRKLGRQTFWVSTGSLVVPLLLGFAIGWAMPALFIGAAGDRVSFALFAGIALAISALPVVARILMEMSLMRRNFGQVTVAAAMANDLVGYLLVGAVSGLVAAGGFDLLDLGVTLALFALFVAVTFLYGQRGVDRLLRAARRGEHGQERSFTVLLGGTFVAAAIAQAIGVEAVLGALLAGIVFGRSRYLRPEARASIETLTSSFVAPLFFATAGLFVDLGLLLDPEIALWAVVVLVVAAASKLVGSYLGARMSRLGRLEGLALGIGLNARGALQVVIATIGLGIGVLNTESYTVIMVTAIVTSMMTPPLLRAVLQRFETSPEERARLEREEILSRSIIARTSSALLPTRGGGNSVLAAQLLHQSLRPEASVTLLTIHGPDADAMDRRSAEEAVAEAREVFAGRNVDRVDKQSREIPAAIRTEASLGHGLLALGLTEAFAGSEAVSPVLARTIAQAPVPVLLVKHGVGVDGHSQPLDLRRILVPIGGDRVSRAAQEIAYTLGERSGAGVDALHVVNRPDRIGESTYWQPGSYWHPGAGGESDASSLAIAARVLRQADELAEQFGCTVTPLTRTGPSLGAEVAAAANERGSDLIVVGAVGRSTDEGLFLGHGVDYLLESAQQTVLVVVFPSDGM</sequence>
<feature type="transmembrane region" description="Helical" evidence="12">
    <location>
        <begin position="269"/>
        <end position="285"/>
    </location>
</feature>
<dbReference type="Pfam" id="PF00999">
    <property type="entry name" value="Na_H_Exchanger"/>
    <property type="match status" value="1"/>
</dbReference>
<evidence type="ECO:0000256" key="3">
    <source>
        <dbReference type="ARBA" id="ARBA00008791"/>
    </source>
</evidence>
<evidence type="ECO:0000256" key="2">
    <source>
        <dbReference type="ARBA" id="ARBA00005551"/>
    </source>
</evidence>
<evidence type="ECO:0000256" key="4">
    <source>
        <dbReference type="ARBA" id="ARBA00022448"/>
    </source>
</evidence>
<evidence type="ECO:0000256" key="8">
    <source>
        <dbReference type="ARBA" id="ARBA00023053"/>
    </source>
</evidence>
<feature type="domain" description="Cation/H+ exchanger transmembrane" evidence="14">
    <location>
        <begin position="25"/>
        <end position="409"/>
    </location>
</feature>
<dbReference type="OrthoDB" id="9793589at2"/>
<keyword evidence="9" id="KW-0406">Ion transport</keyword>
<evidence type="ECO:0000256" key="9">
    <source>
        <dbReference type="ARBA" id="ARBA00023065"/>
    </source>
</evidence>
<dbReference type="Proteomes" id="UP000291469">
    <property type="component" value="Chromosome"/>
</dbReference>
<evidence type="ECO:0000256" key="1">
    <source>
        <dbReference type="ARBA" id="ARBA00004141"/>
    </source>
</evidence>
<dbReference type="InterPro" id="IPR038770">
    <property type="entry name" value="Na+/solute_symporter_sf"/>
</dbReference>
<feature type="transmembrane region" description="Helical" evidence="12">
    <location>
        <begin position="12"/>
        <end position="30"/>
    </location>
</feature>
<dbReference type="GO" id="GO:0015297">
    <property type="term" value="F:antiporter activity"/>
    <property type="evidence" value="ECO:0007669"/>
    <property type="project" value="UniProtKB-KW"/>
</dbReference>
<evidence type="ECO:0000259" key="14">
    <source>
        <dbReference type="Pfam" id="PF00999"/>
    </source>
</evidence>
<feature type="transmembrane region" description="Helical" evidence="12">
    <location>
        <begin position="142"/>
        <end position="163"/>
    </location>
</feature>
<keyword evidence="6 12" id="KW-0812">Transmembrane</keyword>
<comment type="similarity">
    <text evidence="2">Belongs to the monovalent cation:proton antiporter 2 (CPA2) transporter (TC 2.A.37) family.</text>
</comment>
<dbReference type="PANTHER" id="PTHR43562">
    <property type="entry name" value="NAPA-TYPE SODIUM/HYDROGEN ANTIPORTER"/>
    <property type="match status" value="1"/>
</dbReference>
<evidence type="ECO:0000313" key="16">
    <source>
        <dbReference type="Proteomes" id="UP000291469"/>
    </source>
</evidence>
<protein>
    <recommendedName>
        <fullName evidence="17">Cation:proton antiporter</fullName>
    </recommendedName>
</protein>
<organism evidence="15 16">
    <name type="scientific">Egibacter rhizosphaerae</name>
    <dbReference type="NCBI Taxonomy" id="1670831"/>
    <lineage>
        <taxon>Bacteria</taxon>
        <taxon>Bacillati</taxon>
        <taxon>Actinomycetota</taxon>
        <taxon>Nitriliruptoria</taxon>
        <taxon>Egibacterales</taxon>
        <taxon>Egibacteraceae</taxon>
        <taxon>Egibacter</taxon>
    </lineage>
</organism>
<dbReference type="EMBL" id="CP036402">
    <property type="protein sequence ID" value="QBI18220.1"/>
    <property type="molecule type" value="Genomic_DNA"/>
</dbReference>
<gene>
    <name evidence="15" type="ORF">ER308_00610</name>
</gene>
<keyword evidence="11" id="KW-0739">Sodium transport</keyword>
<dbReference type="InterPro" id="IPR006153">
    <property type="entry name" value="Cation/H_exchanger_TM"/>
</dbReference>
<reference evidence="15 16" key="1">
    <citation type="submission" date="2019-01" db="EMBL/GenBank/DDBJ databases">
        <title>Egibacter rhizosphaerae EGI 80759T.</title>
        <authorList>
            <person name="Chen D.-D."/>
            <person name="Tian Y."/>
            <person name="Jiao J.-Y."/>
            <person name="Zhang X.-T."/>
            <person name="Zhang Y.-G."/>
            <person name="Zhang Y."/>
            <person name="Xiao M."/>
            <person name="Shu W.-S."/>
            <person name="Li W.-J."/>
        </authorList>
    </citation>
    <scope>NUCLEOTIDE SEQUENCE [LARGE SCALE GENOMIC DNA]</scope>
    <source>
        <strain evidence="15 16">EGI 80759</strain>
    </source>
</reference>
<feature type="domain" description="UspA" evidence="13">
    <location>
        <begin position="575"/>
        <end position="722"/>
    </location>
</feature>
<feature type="transmembrane region" description="Helical" evidence="12">
    <location>
        <begin position="42"/>
        <end position="58"/>
    </location>
</feature>
<keyword evidence="5" id="KW-0050">Antiport</keyword>
<dbReference type="AlphaFoldDB" id="A0A411YAH6"/>
<feature type="transmembrane region" description="Helical" evidence="12">
    <location>
        <begin position="247"/>
        <end position="263"/>
    </location>
</feature>
<dbReference type="PANTHER" id="PTHR43562:SF3">
    <property type="entry name" value="SODIUM ION_PROTON EXCHANGER (EUROFUNG)"/>
    <property type="match status" value="1"/>
</dbReference>
<feature type="transmembrane region" description="Helical" evidence="12">
    <location>
        <begin position="113"/>
        <end position="136"/>
    </location>
</feature>